<reference evidence="9" key="2">
    <citation type="journal article" date="2021" name="PeerJ">
        <title>Extensive microbial diversity within the chicken gut microbiome revealed by metagenomics and culture.</title>
        <authorList>
            <person name="Gilroy R."/>
            <person name="Ravi A."/>
            <person name="Getino M."/>
            <person name="Pursley I."/>
            <person name="Horton D.L."/>
            <person name="Alikhan N.F."/>
            <person name="Baker D."/>
            <person name="Gharbi K."/>
            <person name="Hall N."/>
            <person name="Watson M."/>
            <person name="Adriaenssens E.M."/>
            <person name="Foster-Nyarko E."/>
            <person name="Jarju S."/>
            <person name="Secka A."/>
            <person name="Antonio M."/>
            <person name="Oren A."/>
            <person name="Chaudhuri R.R."/>
            <person name="La Ragione R."/>
            <person name="Hildebrand F."/>
            <person name="Pallen M.J."/>
        </authorList>
    </citation>
    <scope>NUCLEOTIDE SEQUENCE</scope>
    <source>
        <strain evidence="9">CHK181-108</strain>
    </source>
</reference>
<reference evidence="9" key="1">
    <citation type="submission" date="2020-10" db="EMBL/GenBank/DDBJ databases">
        <authorList>
            <person name="Gilroy R."/>
        </authorList>
    </citation>
    <scope>NUCLEOTIDE SEQUENCE</scope>
    <source>
        <strain evidence="9">CHK181-108</strain>
    </source>
</reference>
<evidence type="ECO:0000256" key="7">
    <source>
        <dbReference type="RuleBase" id="RU363032"/>
    </source>
</evidence>
<keyword evidence="4 7" id="KW-0812">Transmembrane</keyword>
<dbReference type="PANTHER" id="PTHR30193">
    <property type="entry name" value="ABC TRANSPORTER PERMEASE PROTEIN"/>
    <property type="match status" value="1"/>
</dbReference>
<keyword evidence="2 7" id="KW-0813">Transport</keyword>
<dbReference type="Gene3D" id="1.10.3720.10">
    <property type="entry name" value="MetI-like"/>
    <property type="match status" value="1"/>
</dbReference>
<evidence type="ECO:0000256" key="4">
    <source>
        <dbReference type="ARBA" id="ARBA00022692"/>
    </source>
</evidence>
<proteinExistence type="inferred from homology"/>
<dbReference type="AlphaFoldDB" id="A0A9D1KQF5"/>
<comment type="subcellular location">
    <subcellularLocation>
        <location evidence="1 7">Cell membrane</location>
        <topology evidence="1 7">Multi-pass membrane protein</topology>
    </subcellularLocation>
</comment>
<dbReference type="CDD" id="cd06261">
    <property type="entry name" value="TM_PBP2"/>
    <property type="match status" value="1"/>
</dbReference>
<dbReference type="EMBL" id="DVLU01000083">
    <property type="protein sequence ID" value="HIT85829.1"/>
    <property type="molecule type" value="Genomic_DNA"/>
</dbReference>
<accession>A0A9D1KQF5</accession>
<keyword evidence="3" id="KW-1003">Cell membrane</keyword>
<comment type="similarity">
    <text evidence="7">Belongs to the binding-protein-dependent transport system permease family.</text>
</comment>
<gene>
    <name evidence="9" type="ORF">IAA60_08000</name>
</gene>
<feature type="transmembrane region" description="Helical" evidence="7">
    <location>
        <begin position="290"/>
        <end position="309"/>
    </location>
</feature>
<dbReference type="Pfam" id="PF00528">
    <property type="entry name" value="BPD_transp_1"/>
    <property type="match status" value="1"/>
</dbReference>
<dbReference type="GO" id="GO:0055085">
    <property type="term" value="P:transmembrane transport"/>
    <property type="evidence" value="ECO:0007669"/>
    <property type="project" value="InterPro"/>
</dbReference>
<feature type="transmembrane region" description="Helical" evidence="7">
    <location>
        <begin position="34"/>
        <end position="55"/>
    </location>
</feature>
<feature type="domain" description="ABC transmembrane type-1" evidence="8">
    <location>
        <begin position="93"/>
        <end position="306"/>
    </location>
</feature>
<evidence type="ECO:0000256" key="5">
    <source>
        <dbReference type="ARBA" id="ARBA00022989"/>
    </source>
</evidence>
<evidence type="ECO:0000256" key="2">
    <source>
        <dbReference type="ARBA" id="ARBA00022448"/>
    </source>
</evidence>
<dbReference type="InterPro" id="IPR035906">
    <property type="entry name" value="MetI-like_sf"/>
</dbReference>
<sequence length="316" mass="35311">MKGLKMNGKIKKQGRALSGKTVKRAVANWFRRDAVGWLMLLPSLLCFTIFIWQPLLSGIKTSFYETRGFDLLEFIGFDNYINIISDSGFINAVKNTWTYALWSIVLGLFTPVITAVILNEIFRGKAFFRFSVYFPCMVPSVVTSVMWLIMFEPSAGGFLNSIFAKFGAGPFEWLQDSKLVIPLIVSTMTWGGFGSTTILYLADLQSVNTELYEAVEIDGGGVFTKLTHITLPHMSGMVKMMFIMQIINVFQVFQQPLTMTGGGPNNASVTLAMVAYNYAFTTSEIGKSTATSVVTGLMIMIFTIFYMRIKNKNVNE</sequence>
<protein>
    <submittedName>
        <fullName evidence="9">Sugar ABC transporter permease</fullName>
    </submittedName>
</protein>
<dbReference type="PROSITE" id="PS50928">
    <property type="entry name" value="ABC_TM1"/>
    <property type="match status" value="1"/>
</dbReference>
<feature type="transmembrane region" description="Helical" evidence="7">
    <location>
        <begin position="130"/>
        <end position="150"/>
    </location>
</feature>
<evidence type="ECO:0000313" key="10">
    <source>
        <dbReference type="Proteomes" id="UP000824165"/>
    </source>
</evidence>
<dbReference type="InterPro" id="IPR051393">
    <property type="entry name" value="ABC_transporter_permease"/>
</dbReference>
<evidence type="ECO:0000313" key="9">
    <source>
        <dbReference type="EMBL" id="HIT85829.1"/>
    </source>
</evidence>
<evidence type="ECO:0000256" key="6">
    <source>
        <dbReference type="ARBA" id="ARBA00023136"/>
    </source>
</evidence>
<name>A0A9D1KQF5_9FIRM</name>
<evidence type="ECO:0000256" key="3">
    <source>
        <dbReference type="ARBA" id="ARBA00022475"/>
    </source>
</evidence>
<keyword evidence="6 7" id="KW-0472">Membrane</keyword>
<feature type="transmembrane region" description="Helical" evidence="7">
    <location>
        <begin position="179"/>
        <end position="202"/>
    </location>
</feature>
<keyword evidence="5 7" id="KW-1133">Transmembrane helix</keyword>
<dbReference type="SUPFAM" id="SSF161098">
    <property type="entry name" value="MetI-like"/>
    <property type="match status" value="1"/>
</dbReference>
<comment type="caution">
    <text evidence="9">The sequence shown here is derived from an EMBL/GenBank/DDBJ whole genome shotgun (WGS) entry which is preliminary data.</text>
</comment>
<dbReference type="PANTHER" id="PTHR30193:SF41">
    <property type="entry name" value="DIACETYLCHITOBIOSE UPTAKE SYSTEM PERMEASE PROTEIN NGCF"/>
    <property type="match status" value="1"/>
</dbReference>
<dbReference type="InterPro" id="IPR000515">
    <property type="entry name" value="MetI-like"/>
</dbReference>
<feature type="transmembrane region" description="Helical" evidence="7">
    <location>
        <begin position="99"/>
        <end position="118"/>
    </location>
</feature>
<organism evidence="9 10">
    <name type="scientific">Candidatus Ornithomonoglobus intestinigallinarum</name>
    <dbReference type="NCBI Taxonomy" id="2840894"/>
    <lineage>
        <taxon>Bacteria</taxon>
        <taxon>Bacillati</taxon>
        <taxon>Bacillota</taxon>
        <taxon>Clostridia</taxon>
        <taxon>Candidatus Ornithomonoglobus</taxon>
    </lineage>
</organism>
<evidence type="ECO:0000256" key="1">
    <source>
        <dbReference type="ARBA" id="ARBA00004651"/>
    </source>
</evidence>
<dbReference type="GO" id="GO:0005886">
    <property type="term" value="C:plasma membrane"/>
    <property type="evidence" value="ECO:0007669"/>
    <property type="project" value="UniProtKB-SubCell"/>
</dbReference>
<evidence type="ECO:0000259" key="8">
    <source>
        <dbReference type="PROSITE" id="PS50928"/>
    </source>
</evidence>
<dbReference type="Proteomes" id="UP000824165">
    <property type="component" value="Unassembled WGS sequence"/>
</dbReference>